<reference evidence="3" key="1">
    <citation type="submission" date="2009-01" db="EMBL/GenBank/DDBJ databases">
        <title>Complete sequence of chromosome Cyanothece sp. PCC 7425.</title>
        <authorList>
            <consortium name="US DOE Joint Genome Institute"/>
            <person name="Lucas S."/>
            <person name="Copeland A."/>
            <person name="Lapidus A."/>
            <person name="Glavina del Rio T."/>
            <person name="Dalin E."/>
            <person name="Tice H."/>
            <person name="Bruce D."/>
            <person name="Goodwin L."/>
            <person name="Pitluck S."/>
            <person name="Sims D."/>
            <person name="Meineke L."/>
            <person name="Brettin T."/>
            <person name="Detter J.C."/>
            <person name="Han C."/>
            <person name="Larimer F."/>
            <person name="Land M."/>
            <person name="Hauser L."/>
            <person name="Kyrpides N."/>
            <person name="Ovchinnikova G."/>
            <person name="Liberton M."/>
            <person name="Stoeckel J."/>
            <person name="Banerjee A."/>
            <person name="Singh A."/>
            <person name="Page L."/>
            <person name="Sato H."/>
            <person name="Zhao L."/>
            <person name="Sherman L."/>
            <person name="Pakrasi H."/>
            <person name="Richardson P."/>
        </authorList>
    </citation>
    <scope>NUCLEOTIDE SEQUENCE</scope>
    <source>
        <strain evidence="3">PCC 7425</strain>
    </source>
</reference>
<dbReference type="EMBL" id="CP001344">
    <property type="protein sequence ID" value="ACL45570.1"/>
    <property type="molecule type" value="Genomic_DNA"/>
</dbReference>
<dbReference type="eggNOG" id="COG1308">
    <property type="taxonomic scope" value="Bacteria"/>
</dbReference>
<dbReference type="STRING" id="395961.Cyan7425_3243"/>
<accession>B8HNY3</accession>
<evidence type="ECO:0000313" key="3">
    <source>
        <dbReference type="EMBL" id="ACL45570.1"/>
    </source>
</evidence>
<sequence length="109" mass="11767">MNTSDEHVEQVQVELAPTAPEVEPTEKVSVEEFRISGDTLVTKVKELLHQGNIRRITIKNEEGQTLMEIPLTVGVVGGVISAALFPVIAAVGVIGAMVAHLTIAIERRE</sequence>
<feature type="transmembrane region" description="Helical" evidence="1">
    <location>
        <begin position="75"/>
        <end position="103"/>
    </location>
</feature>
<protein>
    <recommendedName>
        <fullName evidence="2">DUF4342 domain-containing protein</fullName>
    </recommendedName>
</protein>
<keyword evidence="1" id="KW-0812">Transmembrane</keyword>
<name>B8HNY3_CYAP4</name>
<dbReference type="Pfam" id="PF14242">
    <property type="entry name" value="DUF4342"/>
    <property type="match status" value="1"/>
</dbReference>
<dbReference type="OrthoDB" id="677607at2"/>
<proteinExistence type="predicted"/>
<feature type="domain" description="DUF4342" evidence="2">
    <location>
        <begin position="27"/>
        <end position="107"/>
    </location>
</feature>
<keyword evidence="1" id="KW-1133">Transmembrane helix</keyword>
<gene>
    <name evidence="3" type="ordered locus">Cyan7425_3243</name>
</gene>
<dbReference type="KEGG" id="cyn:Cyan7425_3243"/>
<dbReference type="InterPro" id="IPR025642">
    <property type="entry name" value="DUF4342"/>
</dbReference>
<evidence type="ECO:0000256" key="1">
    <source>
        <dbReference type="SAM" id="Phobius"/>
    </source>
</evidence>
<evidence type="ECO:0000259" key="2">
    <source>
        <dbReference type="Pfam" id="PF14242"/>
    </source>
</evidence>
<dbReference type="HOGENOM" id="CLU_115782_4_0_3"/>
<dbReference type="AlphaFoldDB" id="B8HNY3"/>
<keyword evidence="1" id="KW-0472">Membrane</keyword>
<organism evidence="3">
    <name type="scientific">Cyanothece sp. (strain PCC 7425 / ATCC 29141)</name>
    <dbReference type="NCBI Taxonomy" id="395961"/>
    <lineage>
        <taxon>Bacteria</taxon>
        <taxon>Bacillati</taxon>
        <taxon>Cyanobacteriota</taxon>
        <taxon>Cyanophyceae</taxon>
        <taxon>Gomontiellales</taxon>
        <taxon>Cyanothecaceae</taxon>
        <taxon>Cyanothece</taxon>
    </lineage>
</organism>